<dbReference type="Proteomes" id="UP000549250">
    <property type="component" value="Unassembled WGS sequence"/>
</dbReference>
<sequence length="75" mass="8310">MSSFSAVVKKVMQGKKLSQTSNNTALARRFIRQGPHRCITTPNDGCPMADEQRVTSRYRRSVMLDDGMGFSLAGD</sequence>
<proteinExistence type="predicted"/>
<comment type="caution">
    <text evidence="1">The sequence shown here is derived from an EMBL/GenBank/DDBJ whole genome shotgun (WGS) entry which is preliminary data.</text>
</comment>
<evidence type="ECO:0000313" key="1">
    <source>
        <dbReference type="EMBL" id="MBB3103425.1"/>
    </source>
</evidence>
<dbReference type="RefSeq" id="WP_183166368.1">
    <property type="nucleotide sequence ID" value="NZ_JACHXI010000007.1"/>
</dbReference>
<accession>A0A839T655</accession>
<evidence type="ECO:0000313" key="2">
    <source>
        <dbReference type="Proteomes" id="UP000549250"/>
    </source>
</evidence>
<dbReference type="AlphaFoldDB" id="A0A839T655"/>
<gene>
    <name evidence="1" type="ORF">FHR87_001821</name>
</gene>
<dbReference type="EMBL" id="JACHXI010000007">
    <property type="protein sequence ID" value="MBB3103425.1"/>
    <property type="molecule type" value="Genomic_DNA"/>
</dbReference>
<reference evidence="1 2" key="1">
    <citation type="submission" date="2020-08" db="EMBL/GenBank/DDBJ databases">
        <title>Genomic Encyclopedia of Type Strains, Phase III (KMG-III): the genomes of soil and plant-associated and newly described type strains.</title>
        <authorList>
            <person name="Whitman W."/>
        </authorList>
    </citation>
    <scope>NUCLEOTIDE SEQUENCE [LARGE SCALE GENOMIC DNA]</scope>
    <source>
        <strain evidence="1 2">CECT 4462</strain>
    </source>
</reference>
<keyword evidence="2" id="KW-1185">Reference proteome</keyword>
<organism evidence="1 2">
    <name type="scientific">Azomonas macrocytogenes</name>
    <name type="common">Azotobacter macrocytogenes</name>
    <dbReference type="NCBI Taxonomy" id="69962"/>
    <lineage>
        <taxon>Bacteria</taxon>
        <taxon>Pseudomonadati</taxon>
        <taxon>Pseudomonadota</taxon>
        <taxon>Gammaproteobacteria</taxon>
        <taxon>Pseudomonadales</taxon>
        <taxon>Pseudomonadaceae</taxon>
        <taxon>Azomonas</taxon>
    </lineage>
</organism>
<name>A0A839T655_AZOMA</name>
<protein>
    <submittedName>
        <fullName evidence="1">Uncharacterized protein</fullName>
    </submittedName>
</protein>